<dbReference type="EMBL" id="JAWXYB010000018">
    <property type="protein sequence ID" value="MDX5931749.1"/>
    <property type="molecule type" value="Genomic_DNA"/>
</dbReference>
<organism evidence="2 3">
    <name type="scientific">Acidiphilium acidophilum</name>
    <name type="common">Thiobacillus acidophilus</name>
    <dbReference type="NCBI Taxonomy" id="76588"/>
    <lineage>
        <taxon>Bacteria</taxon>
        <taxon>Pseudomonadati</taxon>
        <taxon>Pseudomonadota</taxon>
        <taxon>Alphaproteobacteria</taxon>
        <taxon>Acetobacterales</taxon>
        <taxon>Acidocellaceae</taxon>
        <taxon>Acidiphilium</taxon>
    </lineage>
</organism>
<comment type="caution">
    <text evidence="2">The sequence shown here is derived from an EMBL/GenBank/DDBJ whole genome shotgun (WGS) entry which is preliminary data.</text>
</comment>
<sequence>MTTSPSKPRKPGLFRRAARAEMRFFNPFIAAGRDTKSRLTTMSKTLIAPVGEKQHPQMRIAAVECYNKILLSFALYGLVVAFVLITRDYELASLLVPATIPLVMGVAGLLLGRRPGQF</sequence>
<gene>
    <name evidence="2" type="ORF">SIL87_13345</name>
</gene>
<feature type="transmembrane region" description="Helical" evidence="1">
    <location>
        <begin position="91"/>
        <end position="112"/>
    </location>
</feature>
<accession>A0AAW9DRP7</accession>
<proteinExistence type="predicted"/>
<dbReference type="AlphaFoldDB" id="A0AAW9DRP7"/>
<dbReference type="Proteomes" id="UP001279553">
    <property type="component" value="Unassembled WGS sequence"/>
</dbReference>
<dbReference type="RefSeq" id="WP_319614642.1">
    <property type="nucleotide sequence ID" value="NZ_JAWXYB010000018.1"/>
</dbReference>
<keyword evidence="1" id="KW-1133">Transmembrane helix</keyword>
<name>A0AAW9DRP7_ACIAO</name>
<feature type="transmembrane region" description="Helical" evidence="1">
    <location>
        <begin position="65"/>
        <end position="85"/>
    </location>
</feature>
<reference evidence="2 3" key="1">
    <citation type="submission" date="2023-11" db="EMBL/GenBank/DDBJ databases">
        <title>MicrobeMod: A computational toolkit for identifying prokaryotic methylation and restriction-modification with nanopore sequencing.</title>
        <authorList>
            <person name="Crits-Christoph A."/>
            <person name="Kang S.C."/>
            <person name="Lee H."/>
            <person name="Ostrov N."/>
        </authorList>
    </citation>
    <scope>NUCLEOTIDE SEQUENCE [LARGE SCALE GENOMIC DNA]</scope>
    <source>
        <strain evidence="2 3">DSMZ 700</strain>
    </source>
</reference>
<evidence type="ECO:0000313" key="3">
    <source>
        <dbReference type="Proteomes" id="UP001279553"/>
    </source>
</evidence>
<evidence type="ECO:0000313" key="2">
    <source>
        <dbReference type="EMBL" id="MDX5931749.1"/>
    </source>
</evidence>
<protein>
    <submittedName>
        <fullName evidence="2">Uncharacterized protein</fullName>
    </submittedName>
</protein>
<keyword evidence="1" id="KW-0812">Transmembrane</keyword>
<keyword evidence="3" id="KW-1185">Reference proteome</keyword>
<keyword evidence="1" id="KW-0472">Membrane</keyword>
<evidence type="ECO:0000256" key="1">
    <source>
        <dbReference type="SAM" id="Phobius"/>
    </source>
</evidence>